<dbReference type="EMBL" id="JAUIQD010000001">
    <property type="protein sequence ID" value="KAK3363574.1"/>
    <property type="molecule type" value="Genomic_DNA"/>
</dbReference>
<dbReference type="PANTHER" id="PTHR39136:SF1">
    <property type="entry name" value="ALTERED INHERITANCE OF MITOCHONDRIA PROTEIN 11"/>
    <property type="match status" value="1"/>
</dbReference>
<keyword evidence="3 4" id="KW-0472">Membrane</keyword>
<evidence type="ECO:0000256" key="2">
    <source>
        <dbReference type="ARBA" id="ARBA00022989"/>
    </source>
</evidence>
<organism evidence="6 7">
    <name type="scientific">Lasiosphaeria hispida</name>
    <dbReference type="NCBI Taxonomy" id="260671"/>
    <lineage>
        <taxon>Eukaryota</taxon>
        <taxon>Fungi</taxon>
        <taxon>Dikarya</taxon>
        <taxon>Ascomycota</taxon>
        <taxon>Pezizomycotina</taxon>
        <taxon>Sordariomycetes</taxon>
        <taxon>Sordariomycetidae</taxon>
        <taxon>Sordariales</taxon>
        <taxon>Lasiosphaeriaceae</taxon>
        <taxon>Lasiosphaeria</taxon>
    </lineage>
</organism>
<evidence type="ECO:0000256" key="4">
    <source>
        <dbReference type="RuleBase" id="RU367098"/>
    </source>
</evidence>
<keyword evidence="7" id="KW-1185">Reference proteome</keyword>
<keyword evidence="2 4" id="KW-1133">Transmembrane helix</keyword>
<dbReference type="AlphaFoldDB" id="A0AAJ0MK94"/>
<evidence type="ECO:0000256" key="1">
    <source>
        <dbReference type="ARBA" id="ARBA00022692"/>
    </source>
</evidence>
<proteinExistence type="inferred from homology"/>
<evidence type="ECO:0000256" key="5">
    <source>
        <dbReference type="SAM" id="MobiDB-lite"/>
    </source>
</evidence>
<keyword evidence="1 4" id="KW-0812">Transmembrane</keyword>
<evidence type="ECO:0000256" key="3">
    <source>
        <dbReference type="ARBA" id="ARBA00023136"/>
    </source>
</evidence>
<comment type="caution">
    <text evidence="6">The sequence shown here is derived from an EMBL/GenBank/DDBJ whole genome shotgun (WGS) entry which is preliminary data.</text>
</comment>
<dbReference type="GO" id="GO:0005739">
    <property type="term" value="C:mitochondrion"/>
    <property type="evidence" value="ECO:0007669"/>
    <property type="project" value="TreeGrafter"/>
</dbReference>
<accession>A0AAJ0MK94</accession>
<comment type="similarity">
    <text evidence="4">Belongs to the AIM11 family.</text>
</comment>
<feature type="transmembrane region" description="Helical" evidence="4">
    <location>
        <begin position="156"/>
        <end position="179"/>
    </location>
</feature>
<comment type="subcellular location">
    <subcellularLocation>
        <location evidence="4">Membrane</location>
        <topology evidence="4">Multi-pass membrane protein</topology>
    </subcellularLocation>
</comment>
<gene>
    <name evidence="4" type="primary">AIM11</name>
    <name evidence="6" type="ORF">B0T25DRAFT_562570</name>
</gene>
<dbReference type="GO" id="GO:0016020">
    <property type="term" value="C:membrane"/>
    <property type="evidence" value="ECO:0007669"/>
    <property type="project" value="UniProtKB-SubCell"/>
</dbReference>
<evidence type="ECO:0000313" key="7">
    <source>
        <dbReference type="Proteomes" id="UP001275084"/>
    </source>
</evidence>
<evidence type="ECO:0000313" key="6">
    <source>
        <dbReference type="EMBL" id="KAK3363574.1"/>
    </source>
</evidence>
<dbReference type="PANTHER" id="PTHR39136">
    <property type="entry name" value="ALTERED INHERITANCE OF MITOCHONDRIA PROTEIN 11"/>
    <property type="match status" value="1"/>
</dbReference>
<reference evidence="6" key="1">
    <citation type="journal article" date="2023" name="Mol. Phylogenet. Evol.">
        <title>Genome-scale phylogeny and comparative genomics of the fungal order Sordariales.</title>
        <authorList>
            <person name="Hensen N."/>
            <person name="Bonometti L."/>
            <person name="Westerberg I."/>
            <person name="Brannstrom I.O."/>
            <person name="Guillou S."/>
            <person name="Cros-Aarteil S."/>
            <person name="Calhoun S."/>
            <person name="Haridas S."/>
            <person name="Kuo A."/>
            <person name="Mondo S."/>
            <person name="Pangilinan J."/>
            <person name="Riley R."/>
            <person name="LaButti K."/>
            <person name="Andreopoulos B."/>
            <person name="Lipzen A."/>
            <person name="Chen C."/>
            <person name="Yan M."/>
            <person name="Daum C."/>
            <person name="Ng V."/>
            <person name="Clum A."/>
            <person name="Steindorff A."/>
            <person name="Ohm R.A."/>
            <person name="Martin F."/>
            <person name="Silar P."/>
            <person name="Natvig D.O."/>
            <person name="Lalanne C."/>
            <person name="Gautier V."/>
            <person name="Ament-Velasquez S.L."/>
            <person name="Kruys A."/>
            <person name="Hutchinson M.I."/>
            <person name="Powell A.J."/>
            <person name="Barry K."/>
            <person name="Miller A.N."/>
            <person name="Grigoriev I.V."/>
            <person name="Debuchy R."/>
            <person name="Gladieux P."/>
            <person name="Hiltunen Thoren M."/>
            <person name="Johannesson H."/>
        </authorList>
    </citation>
    <scope>NUCLEOTIDE SEQUENCE</scope>
    <source>
        <strain evidence="6">CBS 955.72</strain>
    </source>
</reference>
<sequence length="231" mass="25141">MIISGIINSIFGIKKPAEDAAPLQPPPASQQQQQQPAQSPSVLASFSRSSERLATIASKVTPTSTPSPAPEPIPEEPSRPHTPILSRRSFRQLGLFAGGGMFMGFSVFLTRRAVRRHQLNSALKFFEQNYGKVTNKTITYAGAGVDKKDPFLAVQAFNLATLHVMSFAMMMAGGVSWVFDISSLDDLRWLARRSIKGSGVTDEAAEREIAEWMAKTLGVKETAGDEEQSKS</sequence>
<feature type="region of interest" description="Disordered" evidence="5">
    <location>
        <begin position="17"/>
        <end position="84"/>
    </location>
</feature>
<dbReference type="Proteomes" id="UP001275084">
    <property type="component" value="Unassembled WGS sequence"/>
</dbReference>
<reference evidence="6" key="2">
    <citation type="submission" date="2023-06" db="EMBL/GenBank/DDBJ databases">
        <authorList>
            <consortium name="Lawrence Berkeley National Laboratory"/>
            <person name="Haridas S."/>
            <person name="Hensen N."/>
            <person name="Bonometti L."/>
            <person name="Westerberg I."/>
            <person name="Brannstrom I.O."/>
            <person name="Guillou S."/>
            <person name="Cros-Aarteil S."/>
            <person name="Calhoun S."/>
            <person name="Kuo A."/>
            <person name="Mondo S."/>
            <person name="Pangilinan J."/>
            <person name="Riley R."/>
            <person name="Labutti K."/>
            <person name="Andreopoulos B."/>
            <person name="Lipzen A."/>
            <person name="Chen C."/>
            <person name="Yanf M."/>
            <person name="Daum C."/>
            <person name="Ng V."/>
            <person name="Clum A."/>
            <person name="Steindorff A."/>
            <person name="Ohm R."/>
            <person name="Martin F."/>
            <person name="Silar P."/>
            <person name="Natvig D."/>
            <person name="Lalanne C."/>
            <person name="Gautier V."/>
            <person name="Ament-Velasquez S.L."/>
            <person name="Kruys A."/>
            <person name="Hutchinson M.I."/>
            <person name="Powell A.J."/>
            <person name="Barry K."/>
            <person name="Miller A.N."/>
            <person name="Grigoriev I.V."/>
            <person name="Debuchy R."/>
            <person name="Gladieux P."/>
            <person name="Thoren M.H."/>
            <person name="Johannesson H."/>
        </authorList>
    </citation>
    <scope>NUCLEOTIDE SEQUENCE</scope>
    <source>
        <strain evidence="6">CBS 955.72</strain>
    </source>
</reference>
<feature type="compositionally biased region" description="Low complexity" evidence="5">
    <location>
        <begin position="29"/>
        <end position="45"/>
    </location>
</feature>
<name>A0AAJ0MK94_9PEZI</name>
<protein>
    <recommendedName>
        <fullName evidence="4">Altered inheritance of mitochondria protein 11</fullName>
    </recommendedName>
</protein>
<dbReference type="InterPro" id="IPR038814">
    <property type="entry name" value="AIM11"/>
</dbReference>
<feature type="transmembrane region" description="Helical" evidence="4">
    <location>
        <begin position="93"/>
        <end position="114"/>
    </location>
</feature>